<protein>
    <submittedName>
        <fullName evidence="2">Uncharacterized protein</fullName>
    </submittedName>
</protein>
<evidence type="ECO:0000256" key="1">
    <source>
        <dbReference type="SAM" id="Phobius"/>
    </source>
</evidence>
<dbReference type="AlphaFoldDB" id="A0A838WS04"/>
<keyword evidence="1" id="KW-1133">Transmembrane helix</keyword>
<dbReference type="EMBL" id="VDFG01001285">
    <property type="protein sequence ID" value="MBA4467357.1"/>
    <property type="molecule type" value="Genomic_DNA"/>
</dbReference>
<gene>
    <name evidence="2" type="ORF">FHK98_19290</name>
</gene>
<organism evidence="2 3">
    <name type="scientific">Cylindrospermopsis raciborskii CS-506_A</name>
    <dbReference type="NCBI Taxonomy" id="2585140"/>
    <lineage>
        <taxon>Bacteria</taxon>
        <taxon>Bacillati</taxon>
        <taxon>Cyanobacteriota</taxon>
        <taxon>Cyanophyceae</taxon>
        <taxon>Nostocales</taxon>
        <taxon>Aphanizomenonaceae</taxon>
        <taxon>Cylindrospermopsis</taxon>
    </lineage>
</organism>
<dbReference type="Proteomes" id="UP000538075">
    <property type="component" value="Unassembled WGS sequence"/>
</dbReference>
<reference evidence="2 3" key="1">
    <citation type="journal article" date="2020" name="J. Appl. Phycol.">
        <title>Morphological changes and genome evolution in Raphidiopsis raciborskii CS-506 after 23 years in culture.</title>
        <authorList>
            <person name="Willis A."/>
            <person name="Bent S.J."/>
            <person name="Jameson I.D."/>
        </authorList>
    </citation>
    <scope>NUCLEOTIDE SEQUENCE [LARGE SCALE GENOMIC DNA]</scope>
    <source>
        <strain evidence="2 3">CS-506_A</strain>
    </source>
</reference>
<comment type="caution">
    <text evidence="2">The sequence shown here is derived from an EMBL/GenBank/DDBJ whole genome shotgun (WGS) entry which is preliminary data.</text>
</comment>
<keyword evidence="1" id="KW-0472">Membrane</keyword>
<feature type="transmembrane region" description="Helical" evidence="1">
    <location>
        <begin position="16"/>
        <end position="36"/>
    </location>
</feature>
<accession>A0A838WS04</accession>
<evidence type="ECO:0000313" key="2">
    <source>
        <dbReference type="EMBL" id="MBA4467357.1"/>
    </source>
</evidence>
<keyword evidence="1" id="KW-0812">Transmembrane</keyword>
<proteinExistence type="predicted"/>
<name>A0A838WS04_9CYAN</name>
<sequence length="135" mass="14843">MAIVGWNRGTVVEVNFTGILVMKILWALLPTILIALNAGELFAQEKFAGEFNGNLQIGKTHSHVFYFGKESGDTLVYFFETQSPVGKKIISICKRNKPCMGKAQLQIVKPIPKGIPESTSGTYKIISVSQVNGKR</sequence>
<evidence type="ECO:0000313" key="3">
    <source>
        <dbReference type="Proteomes" id="UP000538075"/>
    </source>
</evidence>